<feature type="compositionally biased region" description="Basic residues" evidence="4">
    <location>
        <begin position="252"/>
        <end position="268"/>
    </location>
</feature>
<comment type="caution">
    <text evidence="6">The sequence shown here is derived from an EMBL/GenBank/DDBJ whole genome shotgun (WGS) entry which is preliminary data.</text>
</comment>
<feature type="domain" description="PPIase cyclophilin-type" evidence="5">
    <location>
        <begin position="14"/>
        <end position="179"/>
    </location>
</feature>
<evidence type="ECO:0000256" key="1">
    <source>
        <dbReference type="ARBA" id="ARBA00013194"/>
    </source>
</evidence>
<dbReference type="EMBL" id="CALNXK010000054">
    <property type="protein sequence ID" value="CAH3134287.1"/>
    <property type="molecule type" value="Genomic_DNA"/>
</dbReference>
<dbReference type="InterPro" id="IPR002130">
    <property type="entry name" value="Cyclophilin-type_PPIase_dom"/>
</dbReference>
<dbReference type="PANTHER" id="PTHR11071:SF565">
    <property type="entry name" value="MOCA-CYP, ISOFORM A"/>
    <property type="match status" value="1"/>
</dbReference>
<sequence>MAVPKAKGYRPRCFFDVQINGSPAGRIIFELFADICPKTSDNFRALCTGEKGLSRTSGKPLHYKGSGFHRVIKDFMIQGGDFTKGNGTGGESIYGGTFNDEGFHLKHETAMLLSMANRGPNTNGSQFFITTQPAPHLDGIHVIFGQVLQGQEIVSEIEIQRVDDKSRPLVDVKIINCGELIPKAKAKGTRYKKAEKKRRKSKRHSDSSSSDTDSSSSSGSESDSDQSSTDEREKKKRIKKKRRKKMSESVKRKDKKKAKKKKKEIKDRLGRKKGKQYIIFSPLPLLTTFFYPMTSPRVAISILPCLSQCEILTLISAINLNSSPGDAKPKSPEPFSSVAVDEIPDVPNNSFLLRRSRTPSPVREKRLQQAKKKIGMFPGREGFYEDEEICVIAHPRLLLRMKRGTFRAVFLHLRWLGQGLHAGVQGLVCVVHDHHLDSRGLLENALDLPVDARILLEDARCLLDDARSFHKNNQIPLRDAHCHLKDPRCLLDDGRSPHENTQFLHRDARRLHGDTRGLRDNARGLLEDIRSPHDHSYFREQIANSI</sequence>
<keyword evidence="7" id="KW-1185">Reference proteome</keyword>
<dbReference type="InterPro" id="IPR020892">
    <property type="entry name" value="Cyclophilin-type_PPIase_CS"/>
</dbReference>
<feature type="compositionally biased region" description="Basic residues" evidence="4">
    <location>
        <begin position="186"/>
        <end position="203"/>
    </location>
</feature>
<dbReference type="PROSITE" id="PS00170">
    <property type="entry name" value="CSA_PPIASE_1"/>
    <property type="match status" value="1"/>
</dbReference>
<dbReference type="Proteomes" id="UP001159405">
    <property type="component" value="Unassembled WGS sequence"/>
</dbReference>
<name>A0ABN8P929_9CNID</name>
<feature type="region of interest" description="Disordered" evidence="4">
    <location>
        <begin position="186"/>
        <end position="268"/>
    </location>
</feature>
<organism evidence="6 7">
    <name type="scientific">Porites lobata</name>
    <dbReference type="NCBI Taxonomy" id="104759"/>
    <lineage>
        <taxon>Eukaryota</taxon>
        <taxon>Metazoa</taxon>
        <taxon>Cnidaria</taxon>
        <taxon>Anthozoa</taxon>
        <taxon>Hexacorallia</taxon>
        <taxon>Scleractinia</taxon>
        <taxon>Fungiina</taxon>
        <taxon>Poritidae</taxon>
        <taxon>Porites</taxon>
    </lineage>
</organism>
<reference evidence="6 7" key="1">
    <citation type="submission" date="2022-05" db="EMBL/GenBank/DDBJ databases">
        <authorList>
            <consortium name="Genoscope - CEA"/>
            <person name="William W."/>
        </authorList>
    </citation>
    <scope>NUCLEOTIDE SEQUENCE [LARGE SCALE GENOMIC DNA]</scope>
</reference>
<evidence type="ECO:0000313" key="6">
    <source>
        <dbReference type="EMBL" id="CAH3134287.1"/>
    </source>
</evidence>
<keyword evidence="3" id="KW-0413">Isomerase</keyword>
<dbReference type="PRINTS" id="PR00153">
    <property type="entry name" value="CSAPPISMRASE"/>
</dbReference>
<proteinExistence type="predicted"/>
<feature type="compositionally biased region" description="Basic residues" evidence="4">
    <location>
        <begin position="234"/>
        <end position="245"/>
    </location>
</feature>
<dbReference type="CDD" id="cd01926">
    <property type="entry name" value="cyclophilin_ABH_like"/>
    <property type="match status" value="1"/>
</dbReference>
<dbReference type="PROSITE" id="PS50072">
    <property type="entry name" value="CSA_PPIASE_2"/>
    <property type="match status" value="1"/>
</dbReference>
<dbReference type="SUPFAM" id="SSF50891">
    <property type="entry name" value="Cyclophilin-like"/>
    <property type="match status" value="1"/>
</dbReference>
<evidence type="ECO:0000256" key="4">
    <source>
        <dbReference type="SAM" id="MobiDB-lite"/>
    </source>
</evidence>
<dbReference type="PANTHER" id="PTHR11071">
    <property type="entry name" value="PEPTIDYL-PROLYL CIS-TRANS ISOMERASE"/>
    <property type="match status" value="1"/>
</dbReference>
<keyword evidence="2" id="KW-0697">Rotamase</keyword>
<dbReference type="Gene3D" id="2.40.100.10">
    <property type="entry name" value="Cyclophilin-like"/>
    <property type="match status" value="1"/>
</dbReference>
<dbReference type="InterPro" id="IPR029000">
    <property type="entry name" value="Cyclophilin-like_dom_sf"/>
</dbReference>
<feature type="compositionally biased region" description="Low complexity" evidence="4">
    <location>
        <begin position="207"/>
        <end position="227"/>
    </location>
</feature>
<evidence type="ECO:0000313" key="7">
    <source>
        <dbReference type="Proteomes" id="UP001159405"/>
    </source>
</evidence>
<accession>A0ABN8P929</accession>
<dbReference type="Pfam" id="PF00160">
    <property type="entry name" value="Pro_isomerase"/>
    <property type="match status" value="1"/>
</dbReference>
<dbReference type="EC" id="5.2.1.8" evidence="1"/>
<protein>
    <recommendedName>
        <fullName evidence="1">peptidylprolyl isomerase</fullName>
        <ecNumber evidence="1">5.2.1.8</ecNumber>
    </recommendedName>
</protein>
<evidence type="ECO:0000259" key="5">
    <source>
        <dbReference type="PROSITE" id="PS50072"/>
    </source>
</evidence>
<gene>
    <name evidence="6" type="ORF">PLOB_00037299</name>
</gene>
<evidence type="ECO:0000256" key="3">
    <source>
        <dbReference type="ARBA" id="ARBA00023235"/>
    </source>
</evidence>
<evidence type="ECO:0000256" key="2">
    <source>
        <dbReference type="ARBA" id="ARBA00023110"/>
    </source>
</evidence>